<dbReference type="InterPro" id="IPR036280">
    <property type="entry name" value="Multihaem_cyt_sf"/>
</dbReference>
<accession>A0A3B0Z544</accession>
<dbReference type="EMBL" id="UOFK01000328">
    <property type="protein sequence ID" value="VAW82672.1"/>
    <property type="molecule type" value="Genomic_DNA"/>
</dbReference>
<gene>
    <name evidence="2" type="ORF">MNBD_GAMMA13-1466</name>
</gene>
<proteinExistence type="predicted"/>
<dbReference type="AlphaFoldDB" id="A0A3B0Z544"/>
<reference evidence="2" key="1">
    <citation type="submission" date="2018-06" db="EMBL/GenBank/DDBJ databases">
        <authorList>
            <person name="Zhirakovskaya E."/>
        </authorList>
    </citation>
    <scope>NUCLEOTIDE SEQUENCE</scope>
</reference>
<sequence length="164" mass="18359">MARLFGLFILSLLWLPFAATADETETLPFSELSFPEPETRYSATQGCVEPEKDMVRNHMNYIIHQRDETMRKGIRTRQHSLEECVNCHATKNEQGDYISVNAEDQFCSSCHSYASVNIDCFQCHATKPGRPSKLSKIPAGAAHHSEQVTSSKNPQILAAEGKAE</sequence>
<organism evidence="2">
    <name type="scientific">hydrothermal vent metagenome</name>
    <dbReference type="NCBI Taxonomy" id="652676"/>
    <lineage>
        <taxon>unclassified sequences</taxon>
        <taxon>metagenomes</taxon>
        <taxon>ecological metagenomes</taxon>
    </lineage>
</organism>
<name>A0A3B0Z544_9ZZZZ</name>
<protein>
    <submittedName>
        <fullName evidence="2">Uncharacterized protein</fullName>
    </submittedName>
</protein>
<dbReference type="SUPFAM" id="SSF48695">
    <property type="entry name" value="Multiheme cytochromes"/>
    <property type="match status" value="1"/>
</dbReference>
<feature type="region of interest" description="Disordered" evidence="1">
    <location>
        <begin position="131"/>
        <end position="164"/>
    </location>
</feature>
<dbReference type="Gene3D" id="3.90.10.10">
    <property type="entry name" value="Cytochrome C3"/>
    <property type="match status" value="1"/>
</dbReference>
<evidence type="ECO:0000313" key="2">
    <source>
        <dbReference type="EMBL" id="VAW82672.1"/>
    </source>
</evidence>
<evidence type="ECO:0000256" key="1">
    <source>
        <dbReference type="SAM" id="MobiDB-lite"/>
    </source>
</evidence>